<dbReference type="SUPFAM" id="SSF47413">
    <property type="entry name" value="lambda repressor-like DNA-binding domains"/>
    <property type="match status" value="1"/>
</dbReference>
<keyword evidence="3" id="KW-1185">Reference proteome</keyword>
<dbReference type="Pfam" id="PF13560">
    <property type="entry name" value="HTH_31"/>
    <property type="match status" value="1"/>
</dbReference>
<gene>
    <name evidence="2" type="ORF">GTS_03790</name>
</gene>
<dbReference type="PROSITE" id="PS50943">
    <property type="entry name" value="HTH_CROC1"/>
    <property type="match status" value="1"/>
</dbReference>
<dbReference type="InterPro" id="IPR001387">
    <property type="entry name" value="Cro/C1-type_HTH"/>
</dbReference>
<evidence type="ECO:0000259" key="1">
    <source>
        <dbReference type="PROSITE" id="PS50943"/>
    </source>
</evidence>
<dbReference type="EMBL" id="BJFL01000001">
    <property type="protein sequence ID" value="GDY28746.1"/>
    <property type="molecule type" value="Genomic_DNA"/>
</dbReference>
<comment type="caution">
    <text evidence="2">The sequence shown here is derived from an EMBL/GenBank/DDBJ whole genome shotgun (WGS) entry which is preliminary data.</text>
</comment>
<evidence type="ECO:0000313" key="2">
    <source>
        <dbReference type="EMBL" id="GDY28746.1"/>
    </source>
</evidence>
<name>A0A4D4J2K6_9PSEU</name>
<evidence type="ECO:0000313" key="3">
    <source>
        <dbReference type="Proteomes" id="UP000298860"/>
    </source>
</evidence>
<dbReference type="AlphaFoldDB" id="A0A4D4J2K6"/>
<organism evidence="2 3">
    <name type="scientific">Gandjariella thermophila</name>
    <dbReference type="NCBI Taxonomy" id="1931992"/>
    <lineage>
        <taxon>Bacteria</taxon>
        <taxon>Bacillati</taxon>
        <taxon>Actinomycetota</taxon>
        <taxon>Actinomycetes</taxon>
        <taxon>Pseudonocardiales</taxon>
        <taxon>Pseudonocardiaceae</taxon>
        <taxon>Gandjariella</taxon>
    </lineage>
</organism>
<proteinExistence type="predicted"/>
<dbReference type="InterPro" id="IPR010982">
    <property type="entry name" value="Lambda_DNA-bd_dom_sf"/>
</dbReference>
<dbReference type="Gene3D" id="1.10.260.40">
    <property type="entry name" value="lambda repressor-like DNA-binding domains"/>
    <property type="match status" value="1"/>
</dbReference>
<reference evidence="3" key="1">
    <citation type="submission" date="2019-04" db="EMBL/GenBank/DDBJ databases">
        <title>Draft genome sequence of Pseudonocardiaceae bacterium SL3-2-4.</title>
        <authorList>
            <person name="Ningsih F."/>
            <person name="Yokota A."/>
            <person name="Sakai Y."/>
            <person name="Nanatani K."/>
            <person name="Yabe S."/>
            <person name="Oetari A."/>
            <person name="Sjamsuridzal W."/>
        </authorList>
    </citation>
    <scope>NUCLEOTIDE SEQUENCE [LARGE SCALE GENOMIC DNA]</scope>
    <source>
        <strain evidence="3">SL3-2-4</strain>
    </source>
</reference>
<feature type="domain" description="HTH cro/C1-type" evidence="1">
    <location>
        <begin position="18"/>
        <end position="71"/>
    </location>
</feature>
<protein>
    <submittedName>
        <fullName evidence="2">Transcriptional regulator</fullName>
    </submittedName>
</protein>
<dbReference type="Pfam" id="PF19054">
    <property type="entry name" value="DUF5753"/>
    <property type="match status" value="1"/>
</dbReference>
<dbReference type="InterPro" id="IPR043917">
    <property type="entry name" value="DUF5753"/>
</dbReference>
<dbReference type="GO" id="GO:0003677">
    <property type="term" value="F:DNA binding"/>
    <property type="evidence" value="ECO:0007669"/>
    <property type="project" value="InterPro"/>
</dbReference>
<dbReference type="OrthoDB" id="4285266at2"/>
<dbReference type="SMART" id="SM00530">
    <property type="entry name" value="HTH_XRE"/>
    <property type="match status" value="1"/>
</dbReference>
<accession>A0A4D4J2K6</accession>
<dbReference type="Proteomes" id="UP000298860">
    <property type="component" value="Unassembled WGS sequence"/>
</dbReference>
<sequence>MVKRSRPTFRQRQLGRELRRLREQAGLSQEKAATLLRYTDSTISRIENGQLPPYHGLRAMLDLYGVTVDQWDWYLDLYDRAREKGWWHAYGLLDAGYVGMEDEACRVREFQLGLVPGLLQTDDYIRAVFAVSPTQWSTDAVEVGVAIRRKRQERLTADPPLEFHAILDETVLHRRLPDVEATRAQLRHIARAAGLPNVTVQVLPSDVGLHYGLVSSFTIVSFPDRQDRDVVYLEHVAGALHVEKESEVAKCRLDFDRLAALALSPEESVALIERVADQR</sequence>
<dbReference type="CDD" id="cd00093">
    <property type="entry name" value="HTH_XRE"/>
    <property type="match status" value="1"/>
</dbReference>